<dbReference type="InterPro" id="IPR026870">
    <property type="entry name" value="Zinc_ribbon_dom"/>
</dbReference>
<gene>
    <name evidence="2" type="ORF">FYJ37_01035</name>
</gene>
<proteinExistence type="predicted"/>
<dbReference type="RefSeq" id="WP_154322728.1">
    <property type="nucleotide sequence ID" value="NZ_CP045695.1"/>
</dbReference>
<accession>A0A844F143</accession>
<comment type="caution">
    <text evidence="2">The sequence shown here is derived from an EMBL/GenBank/DDBJ whole genome shotgun (WGS) entry which is preliminary data.</text>
</comment>
<name>A0A844F143_CLOSV</name>
<evidence type="ECO:0000313" key="3">
    <source>
        <dbReference type="Proteomes" id="UP000462363"/>
    </source>
</evidence>
<dbReference type="Pfam" id="PF13240">
    <property type="entry name" value="Zn_Ribbon_1"/>
    <property type="match status" value="1"/>
</dbReference>
<evidence type="ECO:0000259" key="1">
    <source>
        <dbReference type="Pfam" id="PF13240"/>
    </source>
</evidence>
<protein>
    <submittedName>
        <fullName evidence="2">Zinc-ribbon domain-containing protein</fullName>
    </submittedName>
</protein>
<dbReference type="AlphaFoldDB" id="A0A844F143"/>
<feature type="domain" description="Zinc-ribbon" evidence="1">
    <location>
        <begin position="6"/>
        <end position="27"/>
    </location>
</feature>
<sequence>MALVVCPDCGHEISENADICPNCGFPLQKFLKENNISNIQGVLICPKCAHMYNGWYCKYDLPQNLKCEYCNSILVQTNENSEEMFKLSCPKEKEQEFNKKCIELAERYGHGQFSKEDFENQKYKLNLKVTNWINEHENQSQQPNTPHCPTCNSTNIHKISVTSKALNAGLFGLLGNKRKKQFHCNNCGYEW</sequence>
<organism evidence="2 3">
    <name type="scientific">Clostridium scindens (strain JCM 10418 / VPI 12708)</name>
    <dbReference type="NCBI Taxonomy" id="29347"/>
    <lineage>
        <taxon>Bacteria</taxon>
        <taxon>Bacillati</taxon>
        <taxon>Bacillota</taxon>
        <taxon>Clostridia</taxon>
        <taxon>Lachnospirales</taxon>
        <taxon>Lachnospiraceae</taxon>
    </lineage>
</organism>
<reference evidence="2 3" key="1">
    <citation type="submission" date="2019-08" db="EMBL/GenBank/DDBJ databases">
        <title>In-depth cultivation of the pig gut microbiome towards novel bacterial diversity and tailored functional studies.</title>
        <authorList>
            <person name="Wylensek D."/>
            <person name="Hitch T.C.A."/>
            <person name="Clavel T."/>
        </authorList>
    </citation>
    <scope>NUCLEOTIDE SEQUENCE [LARGE SCALE GENOMIC DNA]</scope>
    <source>
        <strain evidence="2 3">BL-389-WT-3D</strain>
    </source>
</reference>
<evidence type="ECO:0000313" key="2">
    <source>
        <dbReference type="EMBL" id="MSS38968.1"/>
    </source>
</evidence>
<dbReference type="Proteomes" id="UP000462363">
    <property type="component" value="Unassembled WGS sequence"/>
</dbReference>
<dbReference type="EMBL" id="VUMB01000002">
    <property type="protein sequence ID" value="MSS38968.1"/>
    <property type="molecule type" value="Genomic_DNA"/>
</dbReference>